<protein>
    <submittedName>
        <fullName evidence="1">Uncharacterized protein</fullName>
    </submittedName>
</protein>
<reference evidence="2" key="1">
    <citation type="submission" date="2016-11" db="EMBL/GenBank/DDBJ databases">
        <authorList>
            <person name="Varghese N."/>
            <person name="Submissions S."/>
        </authorList>
    </citation>
    <scope>NUCLEOTIDE SEQUENCE [LARGE SCALE GENOMIC DNA]</scope>
    <source>
        <strain evidence="2">DSM 17539</strain>
    </source>
</reference>
<proteinExistence type="predicted"/>
<sequence>MEAGEGFRLDVDLCFHFIWIYKLERYGRLFLVLFQCQLVGSWFFMDQLPYVKIICDFFQYLNYRGFWLTYGPQMLCMPDDL</sequence>
<dbReference type="AlphaFoldDB" id="A0A1M5BXN1"/>
<evidence type="ECO:0000313" key="1">
    <source>
        <dbReference type="EMBL" id="SHF47278.1"/>
    </source>
</evidence>
<dbReference type="Proteomes" id="UP000184406">
    <property type="component" value="Unassembled WGS sequence"/>
</dbReference>
<gene>
    <name evidence="1" type="ORF">SAMN03080594_104277</name>
</gene>
<name>A0A1M5BXN1_9FLAO</name>
<evidence type="ECO:0000313" key="2">
    <source>
        <dbReference type="Proteomes" id="UP000184406"/>
    </source>
</evidence>
<keyword evidence="2" id="KW-1185">Reference proteome</keyword>
<dbReference type="EMBL" id="FQUX01000004">
    <property type="protein sequence ID" value="SHF47278.1"/>
    <property type="molecule type" value="Genomic_DNA"/>
</dbReference>
<accession>A0A1M5BXN1</accession>
<organism evidence="1 2">
    <name type="scientific">Arenibacter palladensis</name>
    <dbReference type="NCBI Taxonomy" id="237373"/>
    <lineage>
        <taxon>Bacteria</taxon>
        <taxon>Pseudomonadati</taxon>
        <taxon>Bacteroidota</taxon>
        <taxon>Flavobacteriia</taxon>
        <taxon>Flavobacteriales</taxon>
        <taxon>Flavobacteriaceae</taxon>
        <taxon>Arenibacter</taxon>
    </lineage>
</organism>